<dbReference type="GO" id="GO:0009279">
    <property type="term" value="C:cell outer membrane"/>
    <property type="evidence" value="ECO:0007669"/>
    <property type="project" value="UniProtKB-SubCell"/>
</dbReference>
<dbReference type="RefSeq" id="WP_099623063.1">
    <property type="nucleotide sequence ID" value="NZ_CP024201.1"/>
</dbReference>
<feature type="compositionally biased region" description="Low complexity" evidence="12">
    <location>
        <begin position="266"/>
        <end position="277"/>
    </location>
</feature>
<evidence type="ECO:0000313" key="17">
    <source>
        <dbReference type="Proteomes" id="UP000228945"/>
    </source>
</evidence>
<dbReference type="Gene3D" id="2.40.170.20">
    <property type="entry name" value="TonB-dependent receptor, beta-barrel domain"/>
    <property type="match status" value="1"/>
</dbReference>
<evidence type="ECO:0000256" key="12">
    <source>
        <dbReference type="SAM" id="MobiDB-lite"/>
    </source>
</evidence>
<comment type="subcellular location">
    <subcellularLocation>
        <location evidence="1 10">Cell outer membrane</location>
        <topology evidence="1 10">Multi-pass membrane protein</topology>
    </subcellularLocation>
</comment>
<keyword evidence="3 10" id="KW-1134">Transmembrane beta strand</keyword>
<keyword evidence="2 10" id="KW-0813">Transport</keyword>
<dbReference type="SUPFAM" id="SSF56935">
    <property type="entry name" value="Porins"/>
    <property type="match status" value="1"/>
</dbReference>
<protein>
    <submittedName>
        <fullName evidence="16">TonB-dependent receptor</fullName>
    </submittedName>
</protein>
<comment type="similarity">
    <text evidence="10 11">Belongs to the TonB-dependent receptor family.</text>
</comment>
<dbReference type="AlphaFoldDB" id="A0A2D2B0M9"/>
<keyword evidence="4 10" id="KW-0812">Transmembrane</keyword>
<dbReference type="PANTHER" id="PTHR30069">
    <property type="entry name" value="TONB-DEPENDENT OUTER MEMBRANE RECEPTOR"/>
    <property type="match status" value="1"/>
</dbReference>
<evidence type="ECO:0000256" key="10">
    <source>
        <dbReference type="PROSITE-ProRule" id="PRU01360"/>
    </source>
</evidence>
<dbReference type="InterPro" id="IPR036942">
    <property type="entry name" value="Beta-barrel_TonB_sf"/>
</dbReference>
<evidence type="ECO:0000256" key="7">
    <source>
        <dbReference type="ARBA" id="ARBA00023136"/>
    </source>
</evidence>
<keyword evidence="8 16" id="KW-0675">Receptor</keyword>
<dbReference type="GO" id="GO:0044718">
    <property type="term" value="P:siderophore transmembrane transport"/>
    <property type="evidence" value="ECO:0007669"/>
    <property type="project" value="TreeGrafter"/>
</dbReference>
<evidence type="ECO:0000256" key="4">
    <source>
        <dbReference type="ARBA" id="ARBA00022692"/>
    </source>
</evidence>
<dbReference type="InterPro" id="IPR039426">
    <property type="entry name" value="TonB-dep_rcpt-like"/>
</dbReference>
<evidence type="ECO:0000256" key="8">
    <source>
        <dbReference type="ARBA" id="ARBA00023170"/>
    </source>
</evidence>
<dbReference type="InterPro" id="IPR000531">
    <property type="entry name" value="Beta-barrel_TonB"/>
</dbReference>
<evidence type="ECO:0000313" key="16">
    <source>
        <dbReference type="EMBL" id="ATQ43815.1"/>
    </source>
</evidence>
<dbReference type="InterPro" id="IPR037066">
    <property type="entry name" value="Plug_dom_sf"/>
</dbReference>
<feature type="region of interest" description="Disordered" evidence="12">
    <location>
        <begin position="261"/>
        <end position="280"/>
    </location>
</feature>
<dbReference type="Gene3D" id="2.170.130.10">
    <property type="entry name" value="TonB-dependent receptor, plug domain"/>
    <property type="match status" value="1"/>
</dbReference>
<dbReference type="Pfam" id="PF07715">
    <property type="entry name" value="Plug"/>
    <property type="match status" value="1"/>
</dbReference>
<keyword evidence="7 10" id="KW-0472">Membrane</keyword>
<organism evidence="16 17">
    <name type="scientific">Caulobacter mirabilis</name>
    <dbReference type="NCBI Taxonomy" id="69666"/>
    <lineage>
        <taxon>Bacteria</taxon>
        <taxon>Pseudomonadati</taxon>
        <taxon>Pseudomonadota</taxon>
        <taxon>Alphaproteobacteria</taxon>
        <taxon>Caulobacterales</taxon>
        <taxon>Caulobacteraceae</taxon>
        <taxon>Caulobacter</taxon>
    </lineage>
</organism>
<dbReference type="KEGG" id="cmb:CSW64_16140"/>
<dbReference type="GO" id="GO:0015344">
    <property type="term" value="F:siderophore uptake transmembrane transporter activity"/>
    <property type="evidence" value="ECO:0007669"/>
    <property type="project" value="TreeGrafter"/>
</dbReference>
<evidence type="ECO:0000256" key="1">
    <source>
        <dbReference type="ARBA" id="ARBA00004571"/>
    </source>
</evidence>
<dbReference type="Pfam" id="PF00593">
    <property type="entry name" value="TonB_dep_Rec_b-barrel"/>
    <property type="match status" value="1"/>
</dbReference>
<feature type="chain" id="PRO_5013541282" evidence="13">
    <location>
        <begin position="32"/>
        <end position="666"/>
    </location>
</feature>
<keyword evidence="17" id="KW-1185">Reference proteome</keyword>
<keyword evidence="9 10" id="KW-0998">Cell outer membrane</keyword>
<evidence type="ECO:0000256" key="5">
    <source>
        <dbReference type="ARBA" id="ARBA00022729"/>
    </source>
</evidence>
<evidence type="ECO:0000256" key="3">
    <source>
        <dbReference type="ARBA" id="ARBA00022452"/>
    </source>
</evidence>
<dbReference type="PANTHER" id="PTHR30069:SF29">
    <property type="entry name" value="HEMOGLOBIN AND HEMOGLOBIN-HAPTOGLOBIN-BINDING PROTEIN 1-RELATED"/>
    <property type="match status" value="1"/>
</dbReference>
<name>A0A2D2B0M9_9CAUL</name>
<evidence type="ECO:0000256" key="11">
    <source>
        <dbReference type="RuleBase" id="RU003357"/>
    </source>
</evidence>
<proteinExistence type="inferred from homology"/>
<dbReference type="Proteomes" id="UP000228945">
    <property type="component" value="Chromosome"/>
</dbReference>
<keyword evidence="6 11" id="KW-0798">TonB box</keyword>
<dbReference type="OrthoDB" id="9760333at2"/>
<evidence type="ECO:0000259" key="15">
    <source>
        <dbReference type="Pfam" id="PF07715"/>
    </source>
</evidence>
<sequence>MLILRAPGRSRLPLLLAATALVWGSAAQAQAQEHDHGPAGEEVGEVEELIVQATRSGRRVQDEPIRVEIINQEEIEEKVLMSPGNIAMMVAETGGVRVQVTSPALGAASIRMQGMRGRYTQLLADGLPLYGGQALGVLQIPPSDLGQVEVIKGAASALYGPSALGGVINLVSRRPDADPMAEILLNATSRNGQDATVYAASPITGGWSGSITGGKHRQLRQDLDDDGWIDTPAYDRWTVRPRLFWEGDGGGRAYFTIGGMREDRQGGTAPGRTTPTGEAFPQTQTSRRLDAGFTSETPIEGWGVLQLRAAGVTQKHGHRYGDTVEDDRHRTLFAEAALAANTDATSWLVGAAVQNDAYRSKAYPTFDYSFETPALFAQVEHRLNDDLTVAGSVRWDSHSDYGSHVSPRVSVLYRPGPWTVRASVGQGFYAPTPFVEEIEAAGLSRLASLGRLKAETADTVSLEGGYAAGPFEANLTLFGSRIENAVRLEPIDPGGVAEGVRLVNLQGPTETIGVEALVRYRWNDVTVTGSYVYVDATEPGPGGAGRRDIPVTPRHTAGVVAMWEQHDKGRLGIEAYYTGAQDLEDNPYRSRGRPYLELGMLGEIVLGDVRLFLNLENLLNVRQTKYDRLVLPRRGPAGEWTTDAWAPADGFVVNGGVRIRFGGGDH</sequence>
<feature type="signal peptide" evidence="13">
    <location>
        <begin position="1"/>
        <end position="31"/>
    </location>
</feature>
<evidence type="ECO:0000256" key="2">
    <source>
        <dbReference type="ARBA" id="ARBA00022448"/>
    </source>
</evidence>
<dbReference type="EMBL" id="CP024201">
    <property type="protein sequence ID" value="ATQ43815.1"/>
    <property type="molecule type" value="Genomic_DNA"/>
</dbReference>
<accession>A0A2D2B0M9</accession>
<keyword evidence="5 13" id="KW-0732">Signal</keyword>
<evidence type="ECO:0000256" key="13">
    <source>
        <dbReference type="SAM" id="SignalP"/>
    </source>
</evidence>
<feature type="domain" description="TonB-dependent receptor plug" evidence="15">
    <location>
        <begin position="60"/>
        <end position="167"/>
    </location>
</feature>
<dbReference type="PROSITE" id="PS52016">
    <property type="entry name" value="TONB_DEPENDENT_REC_3"/>
    <property type="match status" value="1"/>
</dbReference>
<gene>
    <name evidence="16" type="ORF">CSW64_16140</name>
</gene>
<reference evidence="16 17" key="1">
    <citation type="submission" date="2017-10" db="EMBL/GenBank/DDBJ databases">
        <title>Genome sequence of Caulobacter mirabilis FWC38.</title>
        <authorList>
            <person name="Fiebig A."/>
            <person name="Crosson S."/>
        </authorList>
    </citation>
    <scope>NUCLEOTIDE SEQUENCE [LARGE SCALE GENOMIC DNA]</scope>
    <source>
        <strain evidence="16 17">FWC 38</strain>
    </source>
</reference>
<feature type="domain" description="TonB-dependent receptor-like beta-barrel" evidence="14">
    <location>
        <begin position="226"/>
        <end position="588"/>
    </location>
</feature>
<evidence type="ECO:0000259" key="14">
    <source>
        <dbReference type="Pfam" id="PF00593"/>
    </source>
</evidence>
<evidence type="ECO:0000256" key="6">
    <source>
        <dbReference type="ARBA" id="ARBA00023077"/>
    </source>
</evidence>
<dbReference type="InterPro" id="IPR012910">
    <property type="entry name" value="Plug_dom"/>
</dbReference>
<evidence type="ECO:0000256" key="9">
    <source>
        <dbReference type="ARBA" id="ARBA00023237"/>
    </source>
</evidence>